<gene>
    <name evidence="7" type="ORF">HNP52_004297</name>
</gene>
<dbReference type="GO" id="GO:0020037">
    <property type="term" value="F:heme binding"/>
    <property type="evidence" value="ECO:0007669"/>
    <property type="project" value="InterPro"/>
</dbReference>
<protein>
    <submittedName>
        <fullName evidence="7">Dyp-type peroxidase family</fullName>
    </submittedName>
</protein>
<evidence type="ECO:0000256" key="1">
    <source>
        <dbReference type="ARBA" id="ARBA00001970"/>
    </source>
</evidence>
<evidence type="ECO:0000313" key="7">
    <source>
        <dbReference type="EMBL" id="MBB4841200.1"/>
    </source>
</evidence>
<evidence type="ECO:0000256" key="6">
    <source>
        <dbReference type="SAM" id="MobiDB-lite"/>
    </source>
</evidence>
<dbReference type="RefSeq" id="WP_184170453.1">
    <property type="nucleotide sequence ID" value="NZ_JACHLN010000004.1"/>
</dbReference>
<accession>A0A7W7K6B1</accession>
<evidence type="ECO:0000256" key="2">
    <source>
        <dbReference type="ARBA" id="ARBA00022559"/>
    </source>
</evidence>
<keyword evidence="3" id="KW-0479">Metal-binding</keyword>
<dbReference type="InterPro" id="IPR011008">
    <property type="entry name" value="Dimeric_a/b-barrel"/>
</dbReference>
<dbReference type="GO" id="GO:0005829">
    <property type="term" value="C:cytosol"/>
    <property type="evidence" value="ECO:0007669"/>
    <property type="project" value="TreeGrafter"/>
</dbReference>
<feature type="region of interest" description="Disordered" evidence="6">
    <location>
        <begin position="1"/>
        <end position="20"/>
    </location>
</feature>
<dbReference type="InterPro" id="IPR006314">
    <property type="entry name" value="Dyp_peroxidase"/>
</dbReference>
<keyword evidence="5" id="KW-0408">Iron</keyword>
<proteinExistence type="predicted"/>
<organism evidence="7 8">
    <name type="scientific">Sphingomonas kyeonggiensis</name>
    <dbReference type="NCBI Taxonomy" id="1268553"/>
    <lineage>
        <taxon>Bacteria</taxon>
        <taxon>Pseudomonadati</taxon>
        <taxon>Pseudomonadota</taxon>
        <taxon>Alphaproteobacteria</taxon>
        <taxon>Sphingomonadales</taxon>
        <taxon>Sphingomonadaceae</taxon>
        <taxon>Sphingomonas</taxon>
    </lineage>
</organism>
<dbReference type="EMBL" id="JACHLN010000004">
    <property type="protein sequence ID" value="MBB4841200.1"/>
    <property type="molecule type" value="Genomic_DNA"/>
</dbReference>
<dbReference type="GO" id="GO:0004601">
    <property type="term" value="F:peroxidase activity"/>
    <property type="evidence" value="ECO:0007669"/>
    <property type="project" value="UniProtKB-KW"/>
</dbReference>
<comment type="caution">
    <text evidence="7">The sequence shown here is derived from an EMBL/GenBank/DDBJ whole genome shotgun (WGS) entry which is preliminary data.</text>
</comment>
<dbReference type="Proteomes" id="UP000575241">
    <property type="component" value="Unassembled WGS sequence"/>
</dbReference>
<comment type="cofactor">
    <cofactor evidence="1">
        <name>heme b</name>
        <dbReference type="ChEBI" id="CHEBI:60344"/>
    </cofactor>
</comment>
<keyword evidence="8" id="KW-1185">Reference proteome</keyword>
<dbReference type="PANTHER" id="PTHR30521:SF0">
    <property type="entry name" value="DYP-TYPE PEROXIDASE FAMILY PROTEIN"/>
    <property type="match status" value="1"/>
</dbReference>
<name>A0A7W7K6B1_9SPHN</name>
<sequence>MDQRPVSEGGGTPNWHLSAPASGQAQGLVVSGFASLPTGRALFLELGWKGVKKKGGGAWVEALRKVAQVTDADGRDPRAVAMGFTWSGLQKMGLNANALASFDRPFQEGMFQEDRLRRLGDRRGEEWQGTVIPGGPKWSGNTPLDDAAVDDEARAFDDRQEIREQRIKTPVTVHAIVLLYCEHDEAAEAWCEEVSAALAPFEVTVSHHLPLDLRLDKQGIAREHFGFADGISQPIPFETGTVVYKDGTNVPKDYWNGVPLGEILMGHMNGHNEIAQGPVVAASAGNTDGLPDHPKGVGFKDLGLNGSYMVVRELKQDVYAFWQSMRVAAAHIRERDPEGSAHVTTTWMAERVVGRDTHGNLLCPLGTIPVENNDFGFWDNDRHGMGCPLGSHVRRANPRDGLAPTPADKQTLLDAANNHRILRRGRKYGKTISVPPTPDEVDRGLLFVCLNTDITRQFEFVQQTWILNPNFATLYDETDPLIGPKGTMTIPEDPLRRIIDVETFVQMAGGEYFFLPSIPALNYLGSL</sequence>
<evidence type="ECO:0000256" key="4">
    <source>
        <dbReference type="ARBA" id="ARBA00023002"/>
    </source>
</evidence>
<dbReference type="GO" id="GO:0046872">
    <property type="term" value="F:metal ion binding"/>
    <property type="evidence" value="ECO:0007669"/>
    <property type="project" value="UniProtKB-KW"/>
</dbReference>
<keyword evidence="4" id="KW-0560">Oxidoreductase</keyword>
<keyword evidence="2 7" id="KW-0575">Peroxidase</keyword>
<evidence type="ECO:0000256" key="3">
    <source>
        <dbReference type="ARBA" id="ARBA00022723"/>
    </source>
</evidence>
<dbReference type="SUPFAM" id="SSF54909">
    <property type="entry name" value="Dimeric alpha+beta barrel"/>
    <property type="match status" value="1"/>
</dbReference>
<evidence type="ECO:0000313" key="8">
    <source>
        <dbReference type="Proteomes" id="UP000575241"/>
    </source>
</evidence>
<evidence type="ECO:0000256" key="5">
    <source>
        <dbReference type="ARBA" id="ARBA00023004"/>
    </source>
</evidence>
<reference evidence="7 8" key="1">
    <citation type="submission" date="2020-08" db="EMBL/GenBank/DDBJ databases">
        <title>Functional genomics of gut bacteria from endangered species of beetles.</title>
        <authorList>
            <person name="Carlos-Shanley C."/>
        </authorList>
    </citation>
    <scope>NUCLEOTIDE SEQUENCE [LARGE SCALE GENOMIC DNA]</scope>
    <source>
        <strain evidence="7 8">S00224</strain>
    </source>
</reference>
<dbReference type="PROSITE" id="PS51404">
    <property type="entry name" value="DYP_PEROXIDASE"/>
    <property type="match status" value="1"/>
</dbReference>
<dbReference type="AlphaFoldDB" id="A0A7W7K6B1"/>
<dbReference type="PANTHER" id="PTHR30521">
    <property type="entry name" value="DEFERROCHELATASE/PEROXIDASE"/>
    <property type="match status" value="1"/>
</dbReference>